<evidence type="ECO:0000313" key="2">
    <source>
        <dbReference type="Proteomes" id="UP000502998"/>
    </source>
</evidence>
<sequence>MPQQKTTVISKINFLNFISFNPFSKKVIVNTEDPNKVEERHPFKQVNFL</sequence>
<name>A0A679INX3_9ENTE</name>
<evidence type="ECO:0000313" key="1">
    <source>
        <dbReference type="EMBL" id="BCA86996.1"/>
    </source>
</evidence>
<dbReference type="AlphaFoldDB" id="A0A679INX3"/>
<gene>
    <name evidence="1" type="ORF">EsVE80_25190</name>
</gene>
<keyword evidence="2" id="KW-1185">Reference proteome</keyword>
<dbReference type="Proteomes" id="UP000502998">
    <property type="component" value="Chromosome"/>
</dbReference>
<dbReference type="EMBL" id="AP022822">
    <property type="protein sequence ID" value="BCA86996.1"/>
    <property type="molecule type" value="Genomic_DNA"/>
</dbReference>
<dbReference type="KEGG" id="esg:EsVE80_25190"/>
<proteinExistence type="predicted"/>
<protein>
    <submittedName>
        <fullName evidence="1">Uncharacterized protein</fullName>
    </submittedName>
</protein>
<reference evidence="1 2" key="1">
    <citation type="submission" date="2020-02" db="EMBL/GenBank/DDBJ databases">
        <title>Characterization of vanA genotype vancomycin-resistant Enterococcus saigonensis VE80.</title>
        <authorList>
            <person name="Harada T."/>
            <person name="Motooka D."/>
            <person name="Nakamura S."/>
            <person name="Yamamoto Y."/>
            <person name="Kawahara R."/>
            <person name="Kawatsu K."/>
        </authorList>
    </citation>
    <scope>NUCLEOTIDE SEQUENCE [LARGE SCALE GENOMIC DNA]</scope>
    <source>
        <strain evidence="1 2">VE80</strain>
    </source>
</reference>
<accession>A0A679INX3</accession>
<organism evidence="1 2">
    <name type="scientific">Enterococcus saigonensis</name>
    <dbReference type="NCBI Taxonomy" id="1805431"/>
    <lineage>
        <taxon>Bacteria</taxon>
        <taxon>Bacillati</taxon>
        <taxon>Bacillota</taxon>
        <taxon>Bacilli</taxon>
        <taxon>Lactobacillales</taxon>
        <taxon>Enterococcaceae</taxon>
        <taxon>Enterococcus</taxon>
    </lineage>
</organism>